<accession>A0ABN2VAI8</accession>
<feature type="domain" description="AAA+ ATPase" evidence="1">
    <location>
        <begin position="413"/>
        <end position="606"/>
    </location>
</feature>
<keyword evidence="3" id="KW-1185">Reference proteome</keyword>
<evidence type="ECO:0000313" key="2">
    <source>
        <dbReference type="EMBL" id="GAA2057211.1"/>
    </source>
</evidence>
<proteinExistence type="predicted"/>
<dbReference type="Pfam" id="PF07728">
    <property type="entry name" value="AAA_5"/>
    <property type="match status" value="1"/>
</dbReference>
<dbReference type="Gene3D" id="3.40.50.300">
    <property type="entry name" value="P-loop containing nucleotide triphosphate hydrolases"/>
    <property type="match status" value="1"/>
</dbReference>
<dbReference type="InterPro" id="IPR027417">
    <property type="entry name" value="P-loop_NTPase"/>
</dbReference>
<sequence length="726" mass="80155">MKEFPLALWHDLPLHRYALGTTPDDGLFGSPFCKVMEYETPTLGSIKGGSASKHIMYLARSGGWRLARPLEGMVPDRAWQELRSCFDLAFHVVGLRNFDRLDDVPLLTYGQALVTKTLATYFPNDFMPIYSHAHLRDFIYLFDEDARIGQQQDERTWRLNRRLLHLAESHPVLAEWSPLEVAVLLYEYFSPAAERPVVIKVAPGENAVWWDACLANGYMSVDWHEIGDLSQYSSNVEVRDALSALWPNVNHTRTANSLIQYRDLRPGDRIVANKGLSEVLGIGTVTHGYSFDPGHSGGHLVAVDWDTSYAQRLRQPQGGWRGTFAKVDDRLLRQLERGRATRPVSQQHALFDAQLHRRSRAVLSDETAVSEAIGVGRVVGQAGNRAGNRVVNRVVNRNELPEAVRRVWNALDRKGQVILFGPPGTGKTRLAFDVALAMSGDPETIEASPAERDEAVRRLLSDDAGGNRAVPPVQLVTFHPSYGYEDFVEAYKPAESAAGGLALRRTDGLFHRLCKEAEGHPDTTYLLIIDEINRGDLPRIFGELVTLLEKDKRGMAARLPLSGRTLTVPSNLRIIGTMNTADRSVGHLDAAIRRRFAFEEVPPDPEAVAGTVGPLDLADFLVGLNDRIAREIDADHQLGQAFLLDGSEPLSSEEQLEAAFYGDIVPLLEDYAFGSRDLLLRLLGEGLLDPATGRPARLGPGELAAALDAEFADSAAGPGRFDDFGG</sequence>
<organism evidence="2 3">
    <name type="scientific">Catenulispora yoronensis</name>
    <dbReference type="NCBI Taxonomy" id="450799"/>
    <lineage>
        <taxon>Bacteria</taxon>
        <taxon>Bacillati</taxon>
        <taxon>Actinomycetota</taxon>
        <taxon>Actinomycetes</taxon>
        <taxon>Catenulisporales</taxon>
        <taxon>Catenulisporaceae</taxon>
        <taxon>Catenulispora</taxon>
    </lineage>
</organism>
<dbReference type="InterPro" id="IPR052934">
    <property type="entry name" value="Methyl-DNA_Rec/Restrict_Enz"/>
</dbReference>
<evidence type="ECO:0000259" key="1">
    <source>
        <dbReference type="SMART" id="SM00382"/>
    </source>
</evidence>
<dbReference type="InterPro" id="IPR011704">
    <property type="entry name" value="ATPase_dyneun-rel_AAA"/>
</dbReference>
<evidence type="ECO:0000313" key="3">
    <source>
        <dbReference type="Proteomes" id="UP001500751"/>
    </source>
</evidence>
<comment type="caution">
    <text evidence="2">The sequence shown here is derived from an EMBL/GenBank/DDBJ whole genome shotgun (WGS) entry which is preliminary data.</text>
</comment>
<dbReference type="PANTHER" id="PTHR37291:SF1">
    <property type="entry name" value="TYPE IV METHYL-DIRECTED RESTRICTION ENZYME ECOKMCRB SUBUNIT"/>
    <property type="match status" value="1"/>
</dbReference>
<dbReference type="PANTHER" id="PTHR37291">
    <property type="entry name" value="5-METHYLCYTOSINE-SPECIFIC RESTRICTION ENZYME B"/>
    <property type="match status" value="1"/>
</dbReference>
<protein>
    <recommendedName>
        <fullName evidence="1">AAA+ ATPase domain-containing protein</fullName>
    </recommendedName>
</protein>
<name>A0ABN2VAI8_9ACTN</name>
<dbReference type="EMBL" id="BAAAQN010000067">
    <property type="protein sequence ID" value="GAA2057211.1"/>
    <property type="molecule type" value="Genomic_DNA"/>
</dbReference>
<reference evidence="2 3" key="1">
    <citation type="journal article" date="2019" name="Int. J. Syst. Evol. Microbiol.">
        <title>The Global Catalogue of Microorganisms (GCM) 10K type strain sequencing project: providing services to taxonomists for standard genome sequencing and annotation.</title>
        <authorList>
            <consortium name="The Broad Institute Genomics Platform"/>
            <consortium name="The Broad Institute Genome Sequencing Center for Infectious Disease"/>
            <person name="Wu L."/>
            <person name="Ma J."/>
        </authorList>
    </citation>
    <scope>NUCLEOTIDE SEQUENCE [LARGE SCALE GENOMIC DNA]</scope>
    <source>
        <strain evidence="2 3">JCM 16014</strain>
    </source>
</reference>
<dbReference type="RefSeq" id="WP_344670773.1">
    <property type="nucleotide sequence ID" value="NZ_BAAAQN010000067.1"/>
</dbReference>
<gene>
    <name evidence="2" type="ORF">GCM10009839_78180</name>
</gene>
<dbReference type="InterPro" id="IPR003593">
    <property type="entry name" value="AAA+_ATPase"/>
</dbReference>
<dbReference type="SUPFAM" id="SSF52540">
    <property type="entry name" value="P-loop containing nucleoside triphosphate hydrolases"/>
    <property type="match status" value="1"/>
</dbReference>
<dbReference type="Proteomes" id="UP001500751">
    <property type="component" value="Unassembled WGS sequence"/>
</dbReference>
<dbReference type="SMART" id="SM00382">
    <property type="entry name" value="AAA"/>
    <property type="match status" value="1"/>
</dbReference>